<dbReference type="Proteomes" id="UP001280121">
    <property type="component" value="Unassembled WGS sequence"/>
</dbReference>
<evidence type="ECO:0000313" key="2">
    <source>
        <dbReference type="Proteomes" id="UP001280121"/>
    </source>
</evidence>
<evidence type="ECO:0000313" key="1">
    <source>
        <dbReference type="EMBL" id="KAK2641923.1"/>
    </source>
</evidence>
<gene>
    <name evidence="1" type="ORF">Ddye_023686</name>
</gene>
<protein>
    <submittedName>
        <fullName evidence="1">Uncharacterized protein</fullName>
    </submittedName>
</protein>
<sequence>MVYEGSRISIKGRTPFKKKNMSSRLGLATLPNWLPWLNRSIVRMKRMKRMKVMTLFLRSWLDSRPKKERVGVALLGICLIASSRIIRDVGSLSLEEDIHKGIGLTESNVLVGEYSASIDPLANPAEEGPCALTKVMPNPRAGEGSLSRKLIISV</sequence>
<reference evidence="1" key="1">
    <citation type="journal article" date="2023" name="Plant J.">
        <title>Genome sequences and population genomics provide insights into the demographic history, inbreeding, and mutation load of two 'living fossil' tree species of Dipteronia.</title>
        <authorList>
            <person name="Feng Y."/>
            <person name="Comes H.P."/>
            <person name="Chen J."/>
            <person name="Zhu S."/>
            <person name="Lu R."/>
            <person name="Zhang X."/>
            <person name="Li P."/>
            <person name="Qiu J."/>
            <person name="Olsen K.M."/>
            <person name="Qiu Y."/>
        </authorList>
    </citation>
    <scope>NUCLEOTIDE SEQUENCE</scope>
    <source>
        <strain evidence="1">KIB01</strain>
    </source>
</reference>
<accession>A0AAD9TU19</accession>
<organism evidence="1 2">
    <name type="scientific">Dipteronia dyeriana</name>
    <dbReference type="NCBI Taxonomy" id="168575"/>
    <lineage>
        <taxon>Eukaryota</taxon>
        <taxon>Viridiplantae</taxon>
        <taxon>Streptophyta</taxon>
        <taxon>Embryophyta</taxon>
        <taxon>Tracheophyta</taxon>
        <taxon>Spermatophyta</taxon>
        <taxon>Magnoliopsida</taxon>
        <taxon>eudicotyledons</taxon>
        <taxon>Gunneridae</taxon>
        <taxon>Pentapetalae</taxon>
        <taxon>rosids</taxon>
        <taxon>malvids</taxon>
        <taxon>Sapindales</taxon>
        <taxon>Sapindaceae</taxon>
        <taxon>Hippocastanoideae</taxon>
        <taxon>Acereae</taxon>
        <taxon>Dipteronia</taxon>
    </lineage>
</organism>
<dbReference type="EMBL" id="JANJYI010000007">
    <property type="protein sequence ID" value="KAK2641923.1"/>
    <property type="molecule type" value="Genomic_DNA"/>
</dbReference>
<comment type="caution">
    <text evidence="1">The sequence shown here is derived from an EMBL/GenBank/DDBJ whole genome shotgun (WGS) entry which is preliminary data.</text>
</comment>
<name>A0AAD9TU19_9ROSI</name>
<keyword evidence="2" id="KW-1185">Reference proteome</keyword>
<proteinExistence type="predicted"/>
<dbReference type="AlphaFoldDB" id="A0AAD9TU19"/>